<organism evidence="1">
    <name type="scientific">Anguilla anguilla</name>
    <name type="common">European freshwater eel</name>
    <name type="synonym">Muraena anguilla</name>
    <dbReference type="NCBI Taxonomy" id="7936"/>
    <lineage>
        <taxon>Eukaryota</taxon>
        <taxon>Metazoa</taxon>
        <taxon>Chordata</taxon>
        <taxon>Craniata</taxon>
        <taxon>Vertebrata</taxon>
        <taxon>Euteleostomi</taxon>
        <taxon>Actinopterygii</taxon>
        <taxon>Neopterygii</taxon>
        <taxon>Teleostei</taxon>
        <taxon>Anguilliformes</taxon>
        <taxon>Anguillidae</taxon>
        <taxon>Anguilla</taxon>
    </lineage>
</organism>
<reference evidence="1" key="1">
    <citation type="submission" date="2014-11" db="EMBL/GenBank/DDBJ databases">
        <authorList>
            <person name="Amaro Gonzalez C."/>
        </authorList>
    </citation>
    <scope>NUCLEOTIDE SEQUENCE</scope>
</reference>
<dbReference type="EMBL" id="GBXM01032909">
    <property type="protein sequence ID" value="JAH75668.1"/>
    <property type="molecule type" value="Transcribed_RNA"/>
</dbReference>
<protein>
    <submittedName>
        <fullName evidence="1">Uncharacterized protein</fullName>
    </submittedName>
</protein>
<dbReference type="AlphaFoldDB" id="A0A0E9VEP0"/>
<name>A0A0E9VEP0_ANGAN</name>
<reference evidence="1" key="2">
    <citation type="journal article" date="2015" name="Fish Shellfish Immunol.">
        <title>Early steps in the European eel (Anguilla anguilla)-Vibrio vulnificus interaction in the gills: Role of the RtxA13 toxin.</title>
        <authorList>
            <person name="Callol A."/>
            <person name="Pajuelo D."/>
            <person name="Ebbesson L."/>
            <person name="Teles M."/>
            <person name="MacKenzie S."/>
            <person name="Amaro C."/>
        </authorList>
    </citation>
    <scope>NUCLEOTIDE SEQUENCE</scope>
</reference>
<accession>A0A0E9VEP0</accession>
<sequence length="22" mass="2676">MPAWWGIMLTIKSDRMPSFRDH</sequence>
<evidence type="ECO:0000313" key="1">
    <source>
        <dbReference type="EMBL" id="JAH75668.1"/>
    </source>
</evidence>
<proteinExistence type="predicted"/>